<accession>A0A0V8J563</accession>
<keyword evidence="3" id="KW-1185">Reference proteome</keyword>
<protein>
    <recommendedName>
        <fullName evidence="1">SGNH hydrolase-type esterase domain-containing protein</fullName>
    </recommendedName>
</protein>
<dbReference type="CDD" id="cd00229">
    <property type="entry name" value="SGNH_hydrolase"/>
    <property type="match status" value="1"/>
</dbReference>
<dbReference type="RefSeq" id="WP_061974040.1">
    <property type="nucleotide sequence ID" value="NZ_FMAV01000003.1"/>
</dbReference>
<dbReference type="InterPro" id="IPR013830">
    <property type="entry name" value="SGNH_hydro"/>
</dbReference>
<organism evidence="2 3">
    <name type="scientific">Fictibacillus enclensis</name>
    <dbReference type="NCBI Taxonomy" id="1017270"/>
    <lineage>
        <taxon>Bacteria</taxon>
        <taxon>Bacillati</taxon>
        <taxon>Bacillota</taxon>
        <taxon>Bacilli</taxon>
        <taxon>Bacillales</taxon>
        <taxon>Fictibacillaceae</taxon>
        <taxon>Fictibacillus</taxon>
    </lineage>
</organism>
<dbReference type="PANTHER" id="PTHR30383">
    <property type="entry name" value="THIOESTERASE 1/PROTEASE 1/LYSOPHOSPHOLIPASE L1"/>
    <property type="match status" value="1"/>
</dbReference>
<gene>
    <name evidence="2" type="ORF">AS030_17620</name>
</gene>
<evidence type="ECO:0000259" key="1">
    <source>
        <dbReference type="Pfam" id="PF13472"/>
    </source>
</evidence>
<dbReference type="GO" id="GO:0004622">
    <property type="term" value="F:phosphatidylcholine lysophospholipase activity"/>
    <property type="evidence" value="ECO:0007669"/>
    <property type="project" value="TreeGrafter"/>
</dbReference>
<evidence type="ECO:0000313" key="3">
    <source>
        <dbReference type="Proteomes" id="UP000054099"/>
    </source>
</evidence>
<dbReference type="EMBL" id="LNQN01000005">
    <property type="protein sequence ID" value="KSU82090.1"/>
    <property type="molecule type" value="Genomic_DNA"/>
</dbReference>
<dbReference type="OrthoDB" id="9794725at2"/>
<dbReference type="InterPro" id="IPR036514">
    <property type="entry name" value="SGNH_hydro_sf"/>
</dbReference>
<dbReference type="SUPFAM" id="SSF52266">
    <property type="entry name" value="SGNH hydrolase"/>
    <property type="match status" value="1"/>
</dbReference>
<proteinExistence type="predicted"/>
<dbReference type="InterPro" id="IPR051532">
    <property type="entry name" value="Ester_Hydrolysis_Enzymes"/>
</dbReference>
<evidence type="ECO:0000313" key="2">
    <source>
        <dbReference type="EMBL" id="KSU82090.1"/>
    </source>
</evidence>
<name>A0A0V8J563_9BACL</name>
<reference evidence="2 3" key="1">
    <citation type="journal article" date="2014" name="Antonie Van Leeuwenhoek">
        <title>Fictibacillus enclensis sp. nov., isolated from marine sediment.</title>
        <authorList>
            <person name="Dastager S.G."/>
            <person name="Mawlankar R."/>
            <person name="Srinivasan K."/>
            <person name="Tang S.K."/>
            <person name="Lee J.C."/>
            <person name="Ramana V.V."/>
            <person name="Shouche Y.S."/>
        </authorList>
    </citation>
    <scope>NUCLEOTIDE SEQUENCE [LARGE SCALE GENOMIC DNA]</scope>
    <source>
        <strain evidence="2 3">NIO-1003</strain>
    </source>
</reference>
<sequence>MNLGYYLALGDSITWASVTGITKGSDFYAMKVRDAIAANYRPIKLVNNGIGGITSNHLVQNMHWCTKVVPDIVTIGIGMNDAVNGYVPVSNYKTNLQTVIDTLRTVNPTGDIILCTPSQTTDPKRSTIQNYRDAMAEVASANGMGLARFDLAYTYEEVATYSDDGVNPNTAGHQKIFDKLWKEVKKVKFLN</sequence>
<dbReference type="PANTHER" id="PTHR30383:SF5">
    <property type="entry name" value="SGNH HYDROLASE-TYPE ESTERASE DOMAIN-CONTAINING PROTEIN"/>
    <property type="match status" value="1"/>
</dbReference>
<comment type="caution">
    <text evidence="2">The sequence shown here is derived from an EMBL/GenBank/DDBJ whole genome shotgun (WGS) entry which is preliminary data.</text>
</comment>
<dbReference type="Gene3D" id="3.40.50.1110">
    <property type="entry name" value="SGNH hydrolase"/>
    <property type="match status" value="1"/>
</dbReference>
<dbReference type="AlphaFoldDB" id="A0A0V8J563"/>
<dbReference type="Proteomes" id="UP000054099">
    <property type="component" value="Unassembled WGS sequence"/>
</dbReference>
<dbReference type="Pfam" id="PF13472">
    <property type="entry name" value="Lipase_GDSL_2"/>
    <property type="match status" value="1"/>
</dbReference>
<feature type="domain" description="SGNH hydrolase-type esterase" evidence="1">
    <location>
        <begin position="8"/>
        <end position="174"/>
    </location>
</feature>